<reference evidence="2" key="2">
    <citation type="submission" date="2025-09" db="UniProtKB">
        <authorList>
            <consortium name="Ensembl"/>
        </authorList>
    </citation>
    <scope>IDENTIFICATION</scope>
</reference>
<name>A0A8B9U0A0_9AVES</name>
<accession>A0A8B9U0A0</accession>
<organism evidence="2 3">
    <name type="scientific">Anas zonorhyncha</name>
    <name type="common">Eastern spot-billed duck</name>
    <dbReference type="NCBI Taxonomy" id="75864"/>
    <lineage>
        <taxon>Eukaryota</taxon>
        <taxon>Metazoa</taxon>
        <taxon>Chordata</taxon>
        <taxon>Craniata</taxon>
        <taxon>Vertebrata</taxon>
        <taxon>Euteleostomi</taxon>
        <taxon>Archelosauria</taxon>
        <taxon>Archosauria</taxon>
        <taxon>Dinosauria</taxon>
        <taxon>Saurischia</taxon>
        <taxon>Theropoda</taxon>
        <taxon>Coelurosauria</taxon>
        <taxon>Aves</taxon>
        <taxon>Neognathae</taxon>
        <taxon>Galloanserae</taxon>
        <taxon>Anseriformes</taxon>
        <taxon>Anatidae</taxon>
        <taxon>Anatinae</taxon>
        <taxon>Anas</taxon>
    </lineage>
</organism>
<dbReference type="Ensembl" id="ENSAZOT00000002438.1">
    <property type="protein sequence ID" value="ENSAZOP00000002282.1"/>
    <property type="gene ID" value="ENSAZOG00000001557.1"/>
</dbReference>
<dbReference type="InterPro" id="IPR041192">
    <property type="entry name" value="PIN_11"/>
</dbReference>
<dbReference type="Proteomes" id="UP000694549">
    <property type="component" value="Unplaced"/>
</dbReference>
<keyword evidence="3" id="KW-1185">Reference proteome</keyword>
<dbReference type="Pfam" id="PF18479">
    <property type="entry name" value="PIN_11"/>
    <property type="match status" value="1"/>
</dbReference>
<proteinExistence type="predicted"/>
<evidence type="ECO:0000313" key="3">
    <source>
        <dbReference type="Proteomes" id="UP000694549"/>
    </source>
</evidence>
<reference evidence="2" key="1">
    <citation type="submission" date="2025-08" db="UniProtKB">
        <authorList>
            <consortium name="Ensembl"/>
        </authorList>
    </citation>
    <scope>IDENTIFICATION</scope>
</reference>
<sequence>CYAFLFFDCLGGHSNWKPPVQCRIYNYLKRIGCFFLHPRCGTRREAADFALCVHAGRLDEHLPKQIPFTILSGDKSFLELETQFKMTQRSARILNPHHIEGDMMCALLNSISDTTKGRKR</sequence>
<feature type="domain" description="ZNF451 PIN-like" evidence="1">
    <location>
        <begin position="8"/>
        <end position="94"/>
    </location>
</feature>
<protein>
    <recommendedName>
        <fullName evidence="1">ZNF451 PIN-like domain-containing protein</fullName>
    </recommendedName>
</protein>
<evidence type="ECO:0000313" key="2">
    <source>
        <dbReference type="Ensembl" id="ENSAZOP00000002282.1"/>
    </source>
</evidence>
<evidence type="ECO:0000259" key="1">
    <source>
        <dbReference type="Pfam" id="PF18479"/>
    </source>
</evidence>
<dbReference type="AlphaFoldDB" id="A0A8B9U0A0"/>